<dbReference type="Proteomes" id="UP001311232">
    <property type="component" value="Unassembled WGS sequence"/>
</dbReference>
<keyword evidence="2" id="KW-1185">Reference proteome</keyword>
<protein>
    <submittedName>
        <fullName evidence="1">Uncharacterized protein</fullName>
    </submittedName>
</protein>
<dbReference type="AlphaFoldDB" id="A0AAV9R030"/>
<organism evidence="1 2">
    <name type="scientific">Crenichthys baileyi</name>
    <name type="common">White River springfish</name>
    <dbReference type="NCBI Taxonomy" id="28760"/>
    <lineage>
        <taxon>Eukaryota</taxon>
        <taxon>Metazoa</taxon>
        <taxon>Chordata</taxon>
        <taxon>Craniata</taxon>
        <taxon>Vertebrata</taxon>
        <taxon>Euteleostomi</taxon>
        <taxon>Actinopterygii</taxon>
        <taxon>Neopterygii</taxon>
        <taxon>Teleostei</taxon>
        <taxon>Neoteleostei</taxon>
        <taxon>Acanthomorphata</taxon>
        <taxon>Ovalentaria</taxon>
        <taxon>Atherinomorphae</taxon>
        <taxon>Cyprinodontiformes</taxon>
        <taxon>Goodeidae</taxon>
        <taxon>Crenichthys</taxon>
    </lineage>
</organism>
<accession>A0AAV9R030</accession>
<sequence>MDMDRKVVISLSMFQHSPVLCRVDDLCLRDTVEWGARSRLAAPSHPNASTELVRASDQDASWMPRLGCLSFQSHWRKTPGETQNHLEALYTYGLGMAISV</sequence>
<evidence type="ECO:0000313" key="1">
    <source>
        <dbReference type="EMBL" id="KAK5601995.1"/>
    </source>
</evidence>
<proteinExistence type="predicted"/>
<evidence type="ECO:0000313" key="2">
    <source>
        <dbReference type="Proteomes" id="UP001311232"/>
    </source>
</evidence>
<name>A0AAV9R030_9TELE</name>
<reference evidence="1 2" key="1">
    <citation type="submission" date="2021-06" db="EMBL/GenBank/DDBJ databases">
        <authorList>
            <person name="Palmer J.M."/>
        </authorList>
    </citation>
    <scope>NUCLEOTIDE SEQUENCE [LARGE SCALE GENOMIC DNA]</scope>
    <source>
        <strain evidence="1 2">MEX-2019</strain>
        <tissue evidence="1">Muscle</tissue>
    </source>
</reference>
<dbReference type="EMBL" id="JAHHUM010002635">
    <property type="protein sequence ID" value="KAK5601995.1"/>
    <property type="molecule type" value="Genomic_DNA"/>
</dbReference>
<comment type="caution">
    <text evidence="1">The sequence shown here is derived from an EMBL/GenBank/DDBJ whole genome shotgun (WGS) entry which is preliminary data.</text>
</comment>
<gene>
    <name evidence="1" type="ORF">CRENBAI_017966</name>
</gene>